<organism evidence="4 5">
    <name type="scientific">Leptospira weilii str. 2006001853</name>
    <dbReference type="NCBI Taxonomy" id="1001589"/>
    <lineage>
        <taxon>Bacteria</taxon>
        <taxon>Pseudomonadati</taxon>
        <taxon>Spirochaetota</taxon>
        <taxon>Spirochaetia</taxon>
        <taxon>Leptospirales</taxon>
        <taxon>Leptospiraceae</taxon>
        <taxon>Leptospira</taxon>
    </lineage>
</organism>
<dbReference type="AlphaFoldDB" id="A0A828Z705"/>
<dbReference type="EMBL" id="AFLV02000008">
    <property type="protein sequence ID" value="EKR66207.1"/>
    <property type="molecule type" value="Genomic_DNA"/>
</dbReference>
<accession>A0A828Z705</accession>
<dbReference type="Proteomes" id="UP000001338">
    <property type="component" value="Unassembled WGS sequence"/>
</dbReference>
<reference evidence="4 5" key="1">
    <citation type="submission" date="2012-10" db="EMBL/GenBank/DDBJ databases">
        <authorList>
            <person name="Harkins D.M."/>
            <person name="Durkin A.S."/>
            <person name="Brinkac L.M."/>
            <person name="Haft D.H."/>
            <person name="Selengut J.D."/>
            <person name="Sanka R."/>
            <person name="DePew J."/>
            <person name="Purushe J."/>
            <person name="Whelen A.C."/>
            <person name="Vinetz J.M."/>
            <person name="Sutton G.G."/>
            <person name="Nierman W.C."/>
            <person name="Fouts D.E."/>
        </authorList>
    </citation>
    <scope>NUCLEOTIDE SEQUENCE [LARGE SCALE GENOMIC DNA]</scope>
    <source>
        <strain evidence="4 5">2006001853</strain>
    </source>
</reference>
<keyword evidence="1" id="KW-0472">Membrane</keyword>
<keyword evidence="1" id="KW-1133">Transmembrane helix</keyword>
<sequence>MKEIQWSEITKYEKIRFESFRNLCIQFGSMFATLICLISP</sequence>
<evidence type="ECO:0000313" key="2">
    <source>
        <dbReference type="EMBL" id="EKR62290.1"/>
    </source>
</evidence>
<protein>
    <submittedName>
        <fullName evidence="4">Uncharacterized protein</fullName>
    </submittedName>
</protein>
<dbReference type="EMBL" id="AFLV02000081">
    <property type="protein sequence ID" value="EKR62290.1"/>
    <property type="molecule type" value="Genomic_DNA"/>
</dbReference>
<dbReference type="EMBL" id="AFLV02000038">
    <property type="protein sequence ID" value="EKR64672.1"/>
    <property type="molecule type" value="Genomic_DNA"/>
</dbReference>
<evidence type="ECO:0000256" key="1">
    <source>
        <dbReference type="SAM" id="Phobius"/>
    </source>
</evidence>
<evidence type="ECO:0000313" key="3">
    <source>
        <dbReference type="EMBL" id="EKR64672.1"/>
    </source>
</evidence>
<evidence type="ECO:0000313" key="4">
    <source>
        <dbReference type="EMBL" id="EKR66207.1"/>
    </source>
</evidence>
<keyword evidence="1" id="KW-0812">Transmembrane</keyword>
<name>A0A828Z705_9LEPT</name>
<feature type="transmembrane region" description="Helical" evidence="1">
    <location>
        <begin position="20"/>
        <end position="38"/>
    </location>
</feature>
<proteinExistence type="predicted"/>
<comment type="caution">
    <text evidence="4">The sequence shown here is derived from an EMBL/GenBank/DDBJ whole genome shotgun (WGS) entry which is preliminary data.</text>
</comment>
<gene>
    <name evidence="4" type="ORF">LEP1GSC036_0997</name>
    <name evidence="2" type="ORF">LEP1GSC036_1746</name>
    <name evidence="3" type="ORF">LEP1GSC036_3380</name>
</gene>
<evidence type="ECO:0000313" key="5">
    <source>
        <dbReference type="Proteomes" id="UP000001338"/>
    </source>
</evidence>